<reference evidence="3" key="1">
    <citation type="submission" date="2016-10" db="EMBL/GenBank/DDBJ databases">
        <authorList>
            <person name="Varghese N."/>
            <person name="Submissions S."/>
        </authorList>
    </citation>
    <scope>NUCLEOTIDE SEQUENCE [LARGE SCALE GENOMIC DNA]</scope>
    <source>
        <strain evidence="3">DSM 46136</strain>
    </source>
</reference>
<organism evidence="2 3">
    <name type="scientific">Geodermatophilus amargosae</name>
    <dbReference type="NCBI Taxonomy" id="1296565"/>
    <lineage>
        <taxon>Bacteria</taxon>
        <taxon>Bacillati</taxon>
        <taxon>Actinomycetota</taxon>
        <taxon>Actinomycetes</taxon>
        <taxon>Geodermatophilales</taxon>
        <taxon>Geodermatophilaceae</taxon>
        <taxon>Geodermatophilus</taxon>
    </lineage>
</organism>
<evidence type="ECO:0000313" key="3">
    <source>
        <dbReference type="Proteomes" id="UP000199546"/>
    </source>
</evidence>
<dbReference type="Proteomes" id="UP000199546">
    <property type="component" value="Unassembled WGS sequence"/>
</dbReference>
<dbReference type="InterPro" id="IPR041485">
    <property type="entry name" value="TetR_C_36"/>
</dbReference>
<dbReference type="EMBL" id="FPBA01000011">
    <property type="protein sequence ID" value="SFT79792.1"/>
    <property type="molecule type" value="Genomic_DNA"/>
</dbReference>
<accession>A0A1I7AY25</accession>
<dbReference type="InterPro" id="IPR009057">
    <property type="entry name" value="Homeodomain-like_sf"/>
</dbReference>
<evidence type="ECO:0000313" key="2">
    <source>
        <dbReference type="EMBL" id="SFT79792.1"/>
    </source>
</evidence>
<protein>
    <recommendedName>
        <fullName evidence="1">QsdR TetR regulatory C-terminal domain-containing protein</fullName>
    </recommendedName>
</protein>
<dbReference type="SUPFAM" id="SSF46689">
    <property type="entry name" value="Homeodomain-like"/>
    <property type="match status" value="1"/>
</dbReference>
<dbReference type="AlphaFoldDB" id="A0A1I7AY25"/>
<sequence length="222" mass="24442">MAALLRAGERSGAVVYPQVGRAYARTVIAPREEVIRRAARTLLDGERLDTTTLAGQLGISRVTLFRRVGNRDAILGEAMWWLAERTLQRAAEAHDARPEGAEPAGRLRSLAIMEDFRNVLGTATSLRRFIDDEPTTALRVLTDPRGRVQPRLVEAYTDLFERDVEERGLSSEIQLPVLSYAVVRLGESFLYSDVMVARDPDLKAATTVVDALVTGVLGIRAG</sequence>
<evidence type="ECO:0000259" key="1">
    <source>
        <dbReference type="Pfam" id="PF18598"/>
    </source>
</evidence>
<dbReference type="STRING" id="1296565.SAMN05660657_03135"/>
<dbReference type="Gene3D" id="1.10.357.10">
    <property type="entry name" value="Tetracycline Repressor, domain 2"/>
    <property type="match status" value="1"/>
</dbReference>
<proteinExistence type="predicted"/>
<name>A0A1I7AY25_9ACTN</name>
<feature type="domain" description="QsdR TetR regulatory C-terminal" evidence="1">
    <location>
        <begin position="105"/>
        <end position="214"/>
    </location>
</feature>
<dbReference type="Pfam" id="PF18598">
    <property type="entry name" value="TetR_C_36"/>
    <property type="match status" value="1"/>
</dbReference>
<keyword evidence="3" id="KW-1185">Reference proteome</keyword>
<gene>
    <name evidence="2" type="ORF">SAMN05660657_03135</name>
</gene>